<dbReference type="GeneID" id="93861150"/>
<organism evidence="3 4">
    <name type="scientific">Rothia aeria</name>
    <dbReference type="NCBI Taxonomy" id="172042"/>
    <lineage>
        <taxon>Bacteria</taxon>
        <taxon>Bacillati</taxon>
        <taxon>Actinomycetota</taxon>
        <taxon>Actinomycetes</taxon>
        <taxon>Micrococcales</taxon>
        <taxon>Micrococcaceae</taxon>
        <taxon>Rothia</taxon>
    </lineage>
</organism>
<comment type="subunit">
    <text evidence="1">Homodimer.</text>
</comment>
<keyword evidence="4" id="KW-1185">Reference proteome</keyword>
<dbReference type="GO" id="GO:0042803">
    <property type="term" value="F:protein homodimerization activity"/>
    <property type="evidence" value="ECO:0007669"/>
    <property type="project" value="InterPro"/>
</dbReference>
<feature type="compositionally biased region" description="Basic and acidic residues" evidence="2">
    <location>
        <begin position="17"/>
        <end position="30"/>
    </location>
</feature>
<evidence type="ECO:0000256" key="1">
    <source>
        <dbReference type="HAMAP-Rule" id="MF_01151"/>
    </source>
</evidence>
<feature type="region of interest" description="Disordered" evidence="2">
    <location>
        <begin position="217"/>
        <end position="258"/>
    </location>
</feature>
<evidence type="ECO:0000256" key="2">
    <source>
        <dbReference type="SAM" id="MobiDB-lite"/>
    </source>
</evidence>
<dbReference type="HAMAP" id="MF_01151">
    <property type="entry name" value="GrpE"/>
    <property type="match status" value="1"/>
</dbReference>
<keyword evidence="1" id="KW-0143">Chaperone</keyword>
<keyword evidence="1" id="KW-0963">Cytoplasm</keyword>
<dbReference type="KEGG" id="raj:RA11412_1360"/>
<dbReference type="Pfam" id="PF01025">
    <property type="entry name" value="GrpE"/>
    <property type="match status" value="1"/>
</dbReference>
<feature type="compositionally biased region" description="Polar residues" evidence="2">
    <location>
        <begin position="1"/>
        <end position="14"/>
    </location>
</feature>
<sequence length="258" mass="28189">MSDNIPETLYTSQPALHAREGEQNTEDKAANTDYPHTADGSTATAQPVPQENIHSQSVTVSAFVTPGFEERVLGELEELRNRFTHKIAEDRAKNQLIVSVQQSLRERDETARGEAYRSIFKEILVALDRLISQEPSAALTESVREEILDILALRGLERIEAKGLYNPAIHEVAGVVPADETHPAGSIVSEVKEGFMLADRVLRPALVTVARAAQVSNGVQPETTYTEPSENTIEASGTLQPHNPTAVPQAEPNETHLS</sequence>
<comment type="function">
    <text evidence="1">Participates actively in the response to hyperosmotic and heat shock by preventing the aggregation of stress-denatured proteins, in association with DnaK and GrpE. It is the nucleotide exchange factor for DnaK and may function as a thermosensor. Unfolded proteins bind initially to DnaJ; upon interaction with the DnaJ-bound protein, DnaK hydrolyzes its bound ATP, resulting in the formation of a stable complex. GrpE releases ADP from DnaK; ATP binding to DnaK triggers the release of the substrate protein, thus completing the reaction cycle. Several rounds of ATP-dependent interactions between DnaJ, DnaK and GrpE are required for fully efficient folding.</text>
</comment>
<comment type="subcellular location">
    <subcellularLocation>
        <location evidence="1">Cytoplasm</location>
    </subcellularLocation>
</comment>
<accession>A0A2Z5R3M4</accession>
<gene>
    <name evidence="1" type="primary">grpE</name>
    <name evidence="3" type="ORF">RA11412_1360</name>
</gene>
<feature type="region of interest" description="Disordered" evidence="2">
    <location>
        <begin position="1"/>
        <end position="51"/>
    </location>
</feature>
<dbReference type="AlphaFoldDB" id="A0A2Z5R3M4"/>
<feature type="compositionally biased region" description="Polar residues" evidence="2">
    <location>
        <begin position="217"/>
        <end position="243"/>
    </location>
</feature>
<dbReference type="RefSeq" id="WP_128087623.1">
    <property type="nucleotide sequence ID" value="NZ_CBDEQU010000017.1"/>
</dbReference>
<dbReference type="GO" id="GO:0006457">
    <property type="term" value="P:protein folding"/>
    <property type="evidence" value="ECO:0007669"/>
    <property type="project" value="InterPro"/>
</dbReference>
<feature type="compositionally biased region" description="Polar residues" evidence="2">
    <location>
        <begin position="39"/>
        <end position="51"/>
    </location>
</feature>
<dbReference type="GO" id="GO:0005737">
    <property type="term" value="C:cytoplasm"/>
    <property type="evidence" value="ECO:0007669"/>
    <property type="project" value="UniProtKB-SubCell"/>
</dbReference>
<name>A0A2Z5R3M4_9MICC</name>
<dbReference type="GO" id="GO:0000774">
    <property type="term" value="F:adenyl-nucleotide exchange factor activity"/>
    <property type="evidence" value="ECO:0007669"/>
    <property type="project" value="InterPro"/>
</dbReference>
<dbReference type="InterPro" id="IPR009012">
    <property type="entry name" value="GrpE_head"/>
</dbReference>
<dbReference type="SUPFAM" id="SSF51064">
    <property type="entry name" value="Head domain of nucleotide exchange factor GrpE"/>
    <property type="match status" value="1"/>
</dbReference>
<protein>
    <recommendedName>
        <fullName evidence="1">Protein GrpE</fullName>
    </recommendedName>
    <alternativeName>
        <fullName evidence="1">HSP-70 cofactor</fullName>
    </alternativeName>
</protein>
<dbReference type="InterPro" id="IPR000740">
    <property type="entry name" value="GrpE"/>
</dbReference>
<dbReference type="EMBL" id="AP017895">
    <property type="protein sequence ID" value="BAV87659.1"/>
    <property type="molecule type" value="Genomic_DNA"/>
</dbReference>
<dbReference type="PRINTS" id="PR00773">
    <property type="entry name" value="GRPEPROTEIN"/>
</dbReference>
<dbReference type="Proteomes" id="UP000250241">
    <property type="component" value="Chromosome"/>
</dbReference>
<evidence type="ECO:0000313" key="4">
    <source>
        <dbReference type="Proteomes" id="UP000250241"/>
    </source>
</evidence>
<dbReference type="GO" id="GO:0051087">
    <property type="term" value="F:protein-folding chaperone binding"/>
    <property type="evidence" value="ECO:0007669"/>
    <property type="project" value="InterPro"/>
</dbReference>
<reference evidence="3 4" key="1">
    <citation type="submission" date="2016-10" db="EMBL/GenBank/DDBJ databases">
        <title>Genome sequence of Rothia aeria strain JCM11412.</title>
        <authorList>
            <person name="Nambu T."/>
        </authorList>
    </citation>
    <scope>NUCLEOTIDE SEQUENCE [LARGE SCALE GENOMIC DNA]</scope>
    <source>
        <strain evidence="3 4">JCM 11412</strain>
    </source>
</reference>
<dbReference type="Gene3D" id="2.30.22.10">
    <property type="entry name" value="Head domain of nucleotide exchange factor GrpE"/>
    <property type="match status" value="1"/>
</dbReference>
<evidence type="ECO:0000313" key="3">
    <source>
        <dbReference type="EMBL" id="BAV87659.1"/>
    </source>
</evidence>
<keyword evidence="1 3" id="KW-0346">Stress response</keyword>
<comment type="similarity">
    <text evidence="1">Belongs to the GrpE family.</text>
</comment>
<proteinExistence type="inferred from homology"/>